<keyword evidence="2" id="KW-1185">Reference proteome</keyword>
<protein>
    <submittedName>
        <fullName evidence="1">Uncharacterized protein</fullName>
    </submittedName>
</protein>
<accession>A0A8J4WDK9</accession>
<evidence type="ECO:0000313" key="2">
    <source>
        <dbReference type="Proteomes" id="UP000748531"/>
    </source>
</evidence>
<comment type="caution">
    <text evidence="1">The sequence shown here is derived from an EMBL/GenBank/DDBJ whole genome shotgun (WGS) entry which is preliminary data.</text>
</comment>
<evidence type="ECO:0000313" key="1">
    <source>
        <dbReference type="EMBL" id="KAF5395633.1"/>
    </source>
</evidence>
<reference evidence="1" key="1">
    <citation type="submission" date="2019-05" db="EMBL/GenBank/DDBJ databases">
        <title>Annotation for the trematode Paragonimus heterotremus.</title>
        <authorList>
            <person name="Choi Y.-J."/>
        </authorList>
    </citation>
    <scope>NUCLEOTIDE SEQUENCE</scope>
    <source>
        <strain evidence="1">LC</strain>
    </source>
</reference>
<gene>
    <name evidence="1" type="ORF">PHET_11613</name>
</gene>
<dbReference type="AlphaFoldDB" id="A0A8J4WDK9"/>
<sequence length="116" mass="13125">MLEQLGLYEDDNWKTRRRPFRLLPAMFRARSHSVGLSVTRNAQKRLSLPLGHCADDTCRLVRSFAKCEVSFSPDNHLSGANQLVSAAVRYSLCSLFFSTTVHRSTQAMLATFFITV</sequence>
<organism evidence="1 2">
    <name type="scientific">Paragonimus heterotremus</name>
    <dbReference type="NCBI Taxonomy" id="100268"/>
    <lineage>
        <taxon>Eukaryota</taxon>
        <taxon>Metazoa</taxon>
        <taxon>Spiralia</taxon>
        <taxon>Lophotrochozoa</taxon>
        <taxon>Platyhelminthes</taxon>
        <taxon>Trematoda</taxon>
        <taxon>Digenea</taxon>
        <taxon>Plagiorchiida</taxon>
        <taxon>Troglotremata</taxon>
        <taxon>Troglotrematidae</taxon>
        <taxon>Paragonimus</taxon>
    </lineage>
</organism>
<dbReference type="OrthoDB" id="10406774at2759"/>
<dbReference type="Proteomes" id="UP000748531">
    <property type="component" value="Unassembled WGS sequence"/>
</dbReference>
<proteinExistence type="predicted"/>
<dbReference type="EMBL" id="LUCH01011167">
    <property type="protein sequence ID" value="KAF5395633.1"/>
    <property type="molecule type" value="Genomic_DNA"/>
</dbReference>
<name>A0A8J4WDK9_9TREM</name>